<evidence type="ECO:0008006" key="5">
    <source>
        <dbReference type="Google" id="ProtNLM"/>
    </source>
</evidence>
<evidence type="ECO:0000259" key="2">
    <source>
        <dbReference type="Pfam" id="PF13524"/>
    </source>
</evidence>
<dbReference type="SUPFAM" id="SSF53756">
    <property type="entry name" value="UDP-Glycosyltransferase/glycogen phosphorylase"/>
    <property type="match status" value="1"/>
</dbReference>
<dbReference type="EMBL" id="BPQP01000010">
    <property type="protein sequence ID" value="GJD93564.1"/>
    <property type="molecule type" value="Genomic_DNA"/>
</dbReference>
<name>A0ABQ4RS70_9HYPH</name>
<dbReference type="InterPro" id="IPR028098">
    <property type="entry name" value="Glyco_trans_4-like_N"/>
</dbReference>
<reference evidence="3" key="2">
    <citation type="submission" date="2021-08" db="EMBL/GenBank/DDBJ databases">
        <authorList>
            <person name="Tani A."/>
            <person name="Ola A."/>
            <person name="Ogura Y."/>
            <person name="Katsura K."/>
            <person name="Hayashi T."/>
        </authorList>
    </citation>
    <scope>NUCLEOTIDE SEQUENCE</scope>
    <source>
        <strain evidence="3">DSM 19015</strain>
    </source>
</reference>
<evidence type="ECO:0000313" key="4">
    <source>
        <dbReference type="Proteomes" id="UP001055125"/>
    </source>
</evidence>
<dbReference type="Proteomes" id="UP001055125">
    <property type="component" value="Unassembled WGS sequence"/>
</dbReference>
<protein>
    <recommendedName>
        <fullName evidence="5">Glycosyltransferase</fullName>
    </recommendedName>
</protein>
<proteinExistence type="predicted"/>
<dbReference type="InterPro" id="IPR055259">
    <property type="entry name" value="YkvP/CgeB_Glyco_trans-like"/>
</dbReference>
<comment type="caution">
    <text evidence="3">The sequence shown here is derived from an EMBL/GenBank/DDBJ whole genome shotgun (WGS) entry which is preliminary data.</text>
</comment>
<dbReference type="Pfam" id="PF13439">
    <property type="entry name" value="Glyco_transf_4"/>
    <property type="match status" value="1"/>
</dbReference>
<dbReference type="CDD" id="cd03801">
    <property type="entry name" value="GT4_PimA-like"/>
    <property type="match status" value="1"/>
</dbReference>
<gene>
    <name evidence="3" type="ORF">OCOJLMKI_0760</name>
</gene>
<dbReference type="Pfam" id="PF13524">
    <property type="entry name" value="Glyco_trans_1_2"/>
    <property type="match status" value="1"/>
</dbReference>
<evidence type="ECO:0000259" key="1">
    <source>
        <dbReference type="Pfam" id="PF13439"/>
    </source>
</evidence>
<dbReference type="RefSeq" id="WP_238242767.1">
    <property type="nucleotide sequence ID" value="NZ_BPQP01000010.1"/>
</dbReference>
<feature type="domain" description="Spore protein YkvP/CgeB glycosyl transferase-like" evidence="2">
    <location>
        <begin position="206"/>
        <end position="354"/>
    </location>
</feature>
<accession>A0ABQ4RS70</accession>
<keyword evidence="4" id="KW-1185">Reference proteome</keyword>
<evidence type="ECO:0000313" key="3">
    <source>
        <dbReference type="EMBL" id="GJD93564.1"/>
    </source>
</evidence>
<feature type="domain" description="Glycosyltransferase subfamily 4-like N-terminal" evidence="1">
    <location>
        <begin position="22"/>
        <end position="172"/>
    </location>
</feature>
<organism evidence="3 4">
    <name type="scientific">Methylobacterium iners</name>
    <dbReference type="NCBI Taxonomy" id="418707"/>
    <lineage>
        <taxon>Bacteria</taxon>
        <taxon>Pseudomonadati</taxon>
        <taxon>Pseudomonadota</taxon>
        <taxon>Alphaproteobacteria</taxon>
        <taxon>Hyphomicrobiales</taxon>
        <taxon>Methylobacteriaceae</taxon>
        <taxon>Methylobacterium</taxon>
    </lineage>
</organism>
<dbReference type="Gene3D" id="3.40.50.2000">
    <property type="entry name" value="Glycogen Phosphorylase B"/>
    <property type="match status" value="2"/>
</dbReference>
<sequence>MRIAYFTHSLASCWNHGNAHFLRGILRELTALGHRVEAFEPEGAWSLSNLLRDHGEAGLSAYRTSYPELRSTAYAAVAPTVEAVAGADLVIVHEWNDPALVAALGAARKGGARYTLLFHDTHHRAVSEPEAMKAYDLSGYDGVLAFGETLAEVYRDWGWGARVFVWHEAADTRLFRPLPQEDERHGLVWIGNWGDDERSAELETYLFAPARDAGLPLDVYGVRYPEAALATLRAYGARYHGWAPNAEAPALFARYLATVHVPRRFYVERLPGIPTIRVFEALACGIPLVTAPWHDSEELFRPGDYLVAASGLDVERHLRALHSDAALRRDIVDRGLATIESRHTCRHRADELLAILARLRGPALPQPALPQPALSQPALSESAA</sequence>
<reference evidence="3" key="1">
    <citation type="journal article" date="2021" name="Front. Microbiol.">
        <title>Comprehensive Comparative Genomics and Phenotyping of Methylobacterium Species.</title>
        <authorList>
            <person name="Alessa O."/>
            <person name="Ogura Y."/>
            <person name="Fujitani Y."/>
            <person name="Takami H."/>
            <person name="Hayashi T."/>
            <person name="Sahin N."/>
            <person name="Tani A."/>
        </authorList>
    </citation>
    <scope>NUCLEOTIDE SEQUENCE</scope>
    <source>
        <strain evidence="3">DSM 19015</strain>
    </source>
</reference>